<proteinExistence type="inferred from homology"/>
<dbReference type="InterPro" id="IPR006311">
    <property type="entry name" value="TAT_signal"/>
</dbReference>
<dbReference type="GO" id="GO:0016787">
    <property type="term" value="F:hydrolase activity"/>
    <property type="evidence" value="ECO:0007669"/>
    <property type="project" value="UniProtKB-KW"/>
</dbReference>
<dbReference type="PANTHER" id="PTHR10963">
    <property type="entry name" value="GLYCOSYL HYDROLASE-RELATED"/>
    <property type="match status" value="1"/>
</dbReference>
<dbReference type="Pfam" id="PF00722">
    <property type="entry name" value="Glyco_hydro_16"/>
    <property type="match status" value="1"/>
</dbReference>
<name>A0ABY8F6U1_9HYPH</name>
<evidence type="ECO:0000259" key="2">
    <source>
        <dbReference type="PROSITE" id="PS51762"/>
    </source>
</evidence>
<protein>
    <submittedName>
        <fullName evidence="3">Glycoside hydrolase family 16 protein</fullName>
    </submittedName>
</protein>
<evidence type="ECO:0000256" key="1">
    <source>
        <dbReference type="ARBA" id="ARBA00006865"/>
    </source>
</evidence>
<organism evidence="3 4">
    <name type="scientific">Roseibium porphyridii</name>
    <dbReference type="NCBI Taxonomy" id="2866279"/>
    <lineage>
        <taxon>Bacteria</taxon>
        <taxon>Pseudomonadati</taxon>
        <taxon>Pseudomonadota</taxon>
        <taxon>Alphaproteobacteria</taxon>
        <taxon>Hyphomicrobiales</taxon>
        <taxon>Stappiaceae</taxon>
        <taxon>Roseibium</taxon>
    </lineage>
</organism>
<evidence type="ECO:0000313" key="3">
    <source>
        <dbReference type="EMBL" id="WFE91196.1"/>
    </source>
</evidence>
<feature type="domain" description="GH16" evidence="2">
    <location>
        <begin position="43"/>
        <end position="275"/>
    </location>
</feature>
<keyword evidence="3" id="KW-0378">Hydrolase</keyword>
<dbReference type="PANTHER" id="PTHR10963:SF55">
    <property type="entry name" value="GLYCOSIDE HYDROLASE FAMILY 16 PROTEIN"/>
    <property type="match status" value="1"/>
</dbReference>
<comment type="similarity">
    <text evidence="1">Belongs to the glycosyl hydrolase 16 family.</text>
</comment>
<dbReference type="RefSeq" id="WP_209006859.1">
    <property type="nucleotide sequence ID" value="NZ_CP120863.1"/>
</dbReference>
<evidence type="ECO:0000313" key="4">
    <source>
        <dbReference type="Proteomes" id="UP001209803"/>
    </source>
</evidence>
<sequence length="275" mass="30929">MTRPNIDFEAHGVVSRRKFLSGLAVGSLAGAASLAATVPLFALSSIDLPTPLQQTKGEWALTFREDFSDRGQFDKAWERVRIGGDGHKTMRFPKNVVLANGAVNLRLGHQSDPERPFTGGYIRTRDFRQTYGYFECEMRIAREAGVNNAFWLVSDRKTEGDTHFELDVAEVKYPNIVQVTARRWRPQKDVLAASYRAHVRLDDAFHRYAMLWTGNRFRFYVDDLEVFAAPNEFAHTPALVLLSNAVAPFAGKNDGDVAGAATAIRSVRVFRDFQQ</sequence>
<gene>
    <name evidence="3" type="ORF">K1718_07535</name>
</gene>
<accession>A0ABY8F6U1</accession>
<reference evidence="3 4" key="1">
    <citation type="submission" date="2023-03" db="EMBL/GenBank/DDBJ databases">
        <title>Roseibium porphyridii sp. nov. and Roseibium rhodosorbium sp. nov. isolated from marine algae, Porphyridium cruentum and Rhodosorus marinus, respectively.</title>
        <authorList>
            <person name="Lee M.W."/>
            <person name="Choi B.J."/>
            <person name="Lee J.K."/>
            <person name="Choi D.G."/>
            <person name="Baek J.H."/>
            <person name="Bayburt H."/>
            <person name="Kim J.M."/>
            <person name="Han D.M."/>
            <person name="Kim K.H."/>
            <person name="Jeon C.O."/>
        </authorList>
    </citation>
    <scope>NUCLEOTIDE SEQUENCE [LARGE SCALE GENOMIC DNA]</scope>
    <source>
        <strain evidence="3 4">KMA01</strain>
    </source>
</reference>
<dbReference type="Proteomes" id="UP001209803">
    <property type="component" value="Chromosome"/>
</dbReference>
<dbReference type="CDD" id="cd00413">
    <property type="entry name" value="Glyco_hydrolase_16"/>
    <property type="match status" value="1"/>
</dbReference>
<dbReference type="SUPFAM" id="SSF49899">
    <property type="entry name" value="Concanavalin A-like lectins/glucanases"/>
    <property type="match status" value="1"/>
</dbReference>
<dbReference type="PROSITE" id="PS51318">
    <property type="entry name" value="TAT"/>
    <property type="match status" value="1"/>
</dbReference>
<dbReference type="Gene3D" id="2.60.120.200">
    <property type="match status" value="1"/>
</dbReference>
<dbReference type="EMBL" id="CP120863">
    <property type="protein sequence ID" value="WFE91196.1"/>
    <property type="molecule type" value="Genomic_DNA"/>
</dbReference>
<dbReference type="InterPro" id="IPR000757">
    <property type="entry name" value="Beta-glucanase-like"/>
</dbReference>
<dbReference type="PROSITE" id="PS51762">
    <property type="entry name" value="GH16_2"/>
    <property type="match status" value="1"/>
</dbReference>
<keyword evidence="4" id="KW-1185">Reference proteome</keyword>
<dbReference type="InterPro" id="IPR013320">
    <property type="entry name" value="ConA-like_dom_sf"/>
</dbReference>
<dbReference type="InterPro" id="IPR050546">
    <property type="entry name" value="Glycosyl_Hydrlase_16"/>
</dbReference>